<organism evidence="2 3">
    <name type="scientific">Arthrobacter ginkgonis</name>
    <dbReference type="NCBI Taxonomy" id="1630594"/>
    <lineage>
        <taxon>Bacteria</taxon>
        <taxon>Bacillati</taxon>
        <taxon>Actinomycetota</taxon>
        <taxon>Actinomycetes</taxon>
        <taxon>Micrococcales</taxon>
        <taxon>Micrococcaceae</taxon>
        <taxon>Arthrobacter</taxon>
    </lineage>
</organism>
<gene>
    <name evidence="2" type="ORF">GCM10023081_45680</name>
</gene>
<dbReference type="SUPFAM" id="SSF81301">
    <property type="entry name" value="Nucleotidyltransferase"/>
    <property type="match status" value="1"/>
</dbReference>
<reference evidence="3" key="1">
    <citation type="journal article" date="2019" name="Int. J. Syst. Evol. Microbiol.">
        <title>The Global Catalogue of Microorganisms (GCM) 10K type strain sequencing project: providing services to taxonomists for standard genome sequencing and annotation.</title>
        <authorList>
            <consortium name="The Broad Institute Genomics Platform"/>
            <consortium name="The Broad Institute Genome Sequencing Center for Infectious Disease"/>
            <person name="Wu L."/>
            <person name="Ma J."/>
        </authorList>
    </citation>
    <scope>NUCLEOTIDE SEQUENCE [LARGE SCALE GENOMIC DNA]</scope>
    <source>
        <strain evidence="3">JCM 30742</strain>
    </source>
</reference>
<name>A0ABP7DDV9_9MICC</name>
<dbReference type="InterPro" id="IPR052548">
    <property type="entry name" value="Type_VII_TA_antitoxin"/>
</dbReference>
<protein>
    <recommendedName>
        <fullName evidence="1">Polymerase nucleotidyl transferase domain-containing protein</fullName>
    </recommendedName>
</protein>
<sequence>MEPHPAPGCMPATAEGRNRFLRHLSRVIGRWELKPVQVTLFGSAARGTMRPDSDIDVLFILPDGASDELHEAIGDLAVDAYRVTGNDVRPLVYEMSEVRPADVLTSIVREGVHVYGDRHLLARVVGARKQRGPEARR</sequence>
<dbReference type="PANTHER" id="PTHR33933:SF1">
    <property type="entry name" value="PROTEIN ADENYLYLTRANSFERASE MNTA-RELATED"/>
    <property type="match status" value="1"/>
</dbReference>
<dbReference type="Proteomes" id="UP001500752">
    <property type="component" value="Unassembled WGS sequence"/>
</dbReference>
<accession>A0ABP7DDV9</accession>
<keyword evidence="3" id="KW-1185">Reference proteome</keyword>
<dbReference type="InterPro" id="IPR002934">
    <property type="entry name" value="Polymerase_NTP_transf_dom"/>
</dbReference>
<dbReference type="InterPro" id="IPR043519">
    <property type="entry name" value="NT_sf"/>
</dbReference>
<dbReference type="Gene3D" id="3.30.460.10">
    <property type="entry name" value="Beta Polymerase, domain 2"/>
    <property type="match status" value="1"/>
</dbReference>
<dbReference type="Pfam" id="PF01909">
    <property type="entry name" value="NTP_transf_2"/>
    <property type="match status" value="1"/>
</dbReference>
<dbReference type="PANTHER" id="PTHR33933">
    <property type="entry name" value="NUCLEOTIDYLTRANSFERASE"/>
    <property type="match status" value="1"/>
</dbReference>
<feature type="domain" description="Polymerase nucleotidyl transferase" evidence="1">
    <location>
        <begin position="32"/>
        <end position="70"/>
    </location>
</feature>
<comment type="caution">
    <text evidence="2">The sequence shown here is derived from an EMBL/GenBank/DDBJ whole genome shotgun (WGS) entry which is preliminary data.</text>
</comment>
<proteinExistence type="predicted"/>
<dbReference type="EMBL" id="BAABEO010000036">
    <property type="protein sequence ID" value="GAA3704239.1"/>
    <property type="molecule type" value="Genomic_DNA"/>
</dbReference>
<evidence type="ECO:0000313" key="3">
    <source>
        <dbReference type="Proteomes" id="UP001500752"/>
    </source>
</evidence>
<evidence type="ECO:0000259" key="1">
    <source>
        <dbReference type="Pfam" id="PF01909"/>
    </source>
</evidence>
<dbReference type="CDD" id="cd05403">
    <property type="entry name" value="NT_KNTase_like"/>
    <property type="match status" value="1"/>
</dbReference>
<evidence type="ECO:0000313" key="2">
    <source>
        <dbReference type="EMBL" id="GAA3704239.1"/>
    </source>
</evidence>